<evidence type="ECO:0000313" key="2">
    <source>
        <dbReference type="EMBL" id="AGK03494.1"/>
    </source>
</evidence>
<protein>
    <submittedName>
        <fullName evidence="1 2">Thiol-disulfide oxidoreductase DCC</fullName>
    </submittedName>
</protein>
<dbReference type="InterPro" id="IPR052927">
    <property type="entry name" value="DCC_oxidoreductase"/>
</dbReference>
<dbReference type="InterPro" id="IPR007263">
    <property type="entry name" value="DCC1-like"/>
</dbReference>
<dbReference type="EMBL" id="CP001743">
    <property type="protein sequence ID" value="ADD27039.1"/>
    <property type="molecule type" value="Genomic_DNA"/>
</dbReference>
<dbReference type="PANTHER" id="PTHR33639">
    <property type="entry name" value="THIOL-DISULFIDE OXIDOREDUCTASE DCC"/>
    <property type="match status" value="1"/>
</dbReference>
<dbReference type="Proteomes" id="UP000006655">
    <property type="component" value="Chromosome"/>
</dbReference>
<dbReference type="KEGG" id="mrb:Mrub_0261"/>
<keyword evidence="3" id="KW-1185">Reference proteome</keyword>
<dbReference type="AlphaFoldDB" id="D3PLS8"/>
<name>D3PLS8_MEIRD</name>
<dbReference type="KEGG" id="mre:K649_00920"/>
<dbReference type="eggNOG" id="COG3011">
    <property type="taxonomic scope" value="Bacteria"/>
</dbReference>
<evidence type="ECO:0000313" key="1">
    <source>
        <dbReference type="EMBL" id="ADD27039.1"/>
    </source>
</evidence>
<dbReference type="OrthoDB" id="9785438at2"/>
<gene>
    <name evidence="1" type="ordered locus">Mrub_0261</name>
    <name evidence="2" type="ORF">K649_00920</name>
</gene>
<dbReference type="GO" id="GO:0015035">
    <property type="term" value="F:protein-disulfide reductase activity"/>
    <property type="evidence" value="ECO:0007669"/>
    <property type="project" value="InterPro"/>
</dbReference>
<evidence type="ECO:0000313" key="3">
    <source>
        <dbReference type="Proteomes" id="UP000006655"/>
    </source>
</evidence>
<dbReference type="Proteomes" id="UP000013026">
    <property type="component" value="Chromosome"/>
</dbReference>
<organism evidence="2 4">
    <name type="scientific">Meiothermus ruber (strain ATCC 35948 / DSM 1279 / VKM B-1258 / 21)</name>
    <name type="common">Thermus ruber</name>
    <dbReference type="NCBI Taxonomy" id="504728"/>
    <lineage>
        <taxon>Bacteria</taxon>
        <taxon>Thermotogati</taxon>
        <taxon>Deinococcota</taxon>
        <taxon>Deinococci</taxon>
        <taxon>Thermales</taxon>
        <taxon>Thermaceae</taxon>
        <taxon>Meiothermus</taxon>
    </lineage>
</organism>
<dbReference type="EMBL" id="CP005385">
    <property type="protein sequence ID" value="AGK03494.1"/>
    <property type="molecule type" value="Genomic_DNA"/>
</dbReference>
<dbReference type="PATRIC" id="fig|504728.9.peg.193"/>
<dbReference type="STRING" id="504728.K649_00920"/>
<proteinExistence type="predicted"/>
<dbReference type="RefSeq" id="WP_013012558.1">
    <property type="nucleotide sequence ID" value="NC_013946.1"/>
</dbReference>
<reference evidence="2" key="2">
    <citation type="submission" date="2013-04" db="EMBL/GenBank/DDBJ databases">
        <title>Non-Hybrid, Finished Microbial Genome Assemblies from Long-Read SMRT Sequencing Data.</title>
        <authorList>
            <person name="Klammer A."/>
            <person name="Drake J."/>
            <person name="Heiner C."/>
            <person name="Clum A."/>
            <person name="Copeland A."/>
            <person name="Huddleston J."/>
            <person name="Eichler E."/>
            <person name="Turner S.W."/>
        </authorList>
    </citation>
    <scope>NUCLEOTIDE SEQUENCE</scope>
    <source>
        <strain evidence="2">DSM 1279</strain>
    </source>
</reference>
<accession>D3PLS8</accession>
<reference evidence="2 4" key="3">
    <citation type="submission" date="2013-04" db="EMBL/GenBank/DDBJ databases">
        <authorList>
            <person name="Chin J."/>
            <person name="Alexander D.H."/>
            <person name="Marks P."/>
            <person name="Korlach J."/>
            <person name="Clum A."/>
            <person name="Copeland A."/>
        </authorList>
    </citation>
    <scope>NUCLEOTIDE SEQUENCE [LARGE SCALE GENOMIC DNA]</scope>
    <source>
        <strain evidence="4">ATCC 35948 / DSM 1279 / VKM B-1258 / 21</strain>
        <strain evidence="2">DSM 1279</strain>
    </source>
</reference>
<dbReference type="Pfam" id="PF04134">
    <property type="entry name" value="DCC1-like"/>
    <property type="match status" value="1"/>
</dbReference>
<sequence length="135" mass="15651">MKTVVLFDGVCNLCHRSVQFILRHDRAQRFVFASQQSEVGQQLLRQYGVPTEAALADSLVVIEGARVWLESDAALHILYRLGGVWRIAAVLRWAPKGLRDWVYRLIAKNRYRLFGRLERCMVPTPELKRRFLDAL</sequence>
<dbReference type="PANTHER" id="PTHR33639:SF2">
    <property type="entry name" value="DUF393 DOMAIN-CONTAINING PROTEIN"/>
    <property type="match status" value="1"/>
</dbReference>
<evidence type="ECO:0000313" key="4">
    <source>
        <dbReference type="Proteomes" id="UP000013026"/>
    </source>
</evidence>
<reference evidence="1 3" key="1">
    <citation type="journal article" date="2010" name="Stand. Genomic Sci.">
        <title>Complete genome sequence of Meiothermus ruber type strain (21).</title>
        <authorList>
            <person name="Tindall B.J."/>
            <person name="Sikorski J."/>
            <person name="Lucas S."/>
            <person name="Goltsman E."/>
            <person name="Copeland A."/>
            <person name="Glavina Del Rio T."/>
            <person name="Nolan M."/>
            <person name="Tice H."/>
            <person name="Cheng J.F."/>
            <person name="Han C."/>
            <person name="Pitluck S."/>
            <person name="Liolios K."/>
            <person name="Ivanova N."/>
            <person name="Mavromatis K."/>
            <person name="Ovchinnikova G."/>
            <person name="Pati A."/>
            <person name="Fahnrich R."/>
            <person name="Goodwin L."/>
            <person name="Chen A."/>
            <person name="Palaniappan K."/>
            <person name="Land M."/>
            <person name="Hauser L."/>
            <person name="Chang Y.J."/>
            <person name="Jeffries C.D."/>
            <person name="Rohde M."/>
            <person name="Goker M."/>
            <person name="Woyke T."/>
            <person name="Bristow J."/>
            <person name="Eisen J.A."/>
            <person name="Markowitz V."/>
            <person name="Hugenholtz P."/>
            <person name="Kyrpides N.C."/>
            <person name="Klenk H.P."/>
            <person name="Lapidus A."/>
        </authorList>
    </citation>
    <scope>NUCLEOTIDE SEQUENCE [LARGE SCALE GENOMIC DNA]</scope>
    <source>
        <strain evidence="3">ATCC 35948 / DSM 1279 / VKM B-1258 / 21</strain>
        <strain evidence="1">DSM 1279</strain>
    </source>
</reference>